<organism evidence="2 3">
    <name type="scientific">Colletotrichum cuscutae</name>
    <dbReference type="NCBI Taxonomy" id="1209917"/>
    <lineage>
        <taxon>Eukaryota</taxon>
        <taxon>Fungi</taxon>
        <taxon>Dikarya</taxon>
        <taxon>Ascomycota</taxon>
        <taxon>Pezizomycotina</taxon>
        <taxon>Sordariomycetes</taxon>
        <taxon>Hypocreomycetidae</taxon>
        <taxon>Glomerellales</taxon>
        <taxon>Glomerellaceae</taxon>
        <taxon>Colletotrichum</taxon>
        <taxon>Colletotrichum acutatum species complex</taxon>
    </lineage>
</organism>
<dbReference type="AlphaFoldDB" id="A0AAJ0DNX9"/>
<dbReference type="Proteomes" id="UP001239213">
    <property type="component" value="Unassembled WGS sequence"/>
</dbReference>
<feature type="compositionally biased region" description="Basic residues" evidence="1">
    <location>
        <begin position="1"/>
        <end position="17"/>
    </location>
</feature>
<evidence type="ECO:0000313" key="2">
    <source>
        <dbReference type="EMBL" id="KAK1496411.1"/>
    </source>
</evidence>
<accession>A0AAJ0DNX9</accession>
<dbReference type="EMBL" id="MPDP01000013">
    <property type="protein sequence ID" value="KAK1496411.1"/>
    <property type="molecule type" value="Genomic_DNA"/>
</dbReference>
<protein>
    <submittedName>
        <fullName evidence="2">Uncharacterized protein</fullName>
    </submittedName>
</protein>
<comment type="caution">
    <text evidence="2">The sequence shown here is derived from an EMBL/GenBank/DDBJ whole genome shotgun (WGS) entry which is preliminary data.</text>
</comment>
<evidence type="ECO:0000313" key="3">
    <source>
        <dbReference type="Proteomes" id="UP001239213"/>
    </source>
</evidence>
<evidence type="ECO:0000256" key="1">
    <source>
        <dbReference type="SAM" id="MobiDB-lite"/>
    </source>
</evidence>
<proteinExistence type="predicted"/>
<feature type="region of interest" description="Disordered" evidence="1">
    <location>
        <begin position="1"/>
        <end position="32"/>
    </location>
</feature>
<sequence>MGTPKSRKWHRGPRQSRIRPFPEYPGAPNGEPSLAGFGYEVDIDVMNMPFRDVGRTQFTRRLDQRYVTYS</sequence>
<keyword evidence="3" id="KW-1185">Reference proteome</keyword>
<gene>
    <name evidence="2" type="ORF">CCUS01_02758</name>
</gene>
<name>A0AAJ0DNX9_9PEZI</name>
<reference evidence="2" key="1">
    <citation type="submission" date="2016-11" db="EMBL/GenBank/DDBJ databases">
        <title>The genome sequence of Colletotrichum cuscutae.</title>
        <authorList>
            <person name="Baroncelli R."/>
        </authorList>
    </citation>
    <scope>NUCLEOTIDE SEQUENCE</scope>
    <source>
        <strain evidence="2">IMI 304802</strain>
    </source>
</reference>